<keyword evidence="3" id="KW-1185">Reference proteome</keyword>
<feature type="compositionally biased region" description="Basic and acidic residues" evidence="1">
    <location>
        <begin position="39"/>
        <end position="69"/>
    </location>
</feature>
<evidence type="ECO:0000313" key="2">
    <source>
        <dbReference type="EMBL" id="KAJ8960081.1"/>
    </source>
</evidence>
<accession>A0ABQ9IRH1</accession>
<comment type="caution">
    <text evidence="2">The sequence shown here is derived from an EMBL/GenBank/DDBJ whole genome shotgun (WGS) entry which is preliminary data.</text>
</comment>
<feature type="compositionally biased region" description="Basic and acidic residues" evidence="1">
    <location>
        <begin position="13"/>
        <end position="31"/>
    </location>
</feature>
<dbReference type="EMBL" id="JAPWTJ010003241">
    <property type="protein sequence ID" value="KAJ8960081.1"/>
    <property type="molecule type" value="Genomic_DNA"/>
</dbReference>
<organism evidence="2 3">
    <name type="scientific">Molorchus minor</name>
    <dbReference type="NCBI Taxonomy" id="1323400"/>
    <lineage>
        <taxon>Eukaryota</taxon>
        <taxon>Metazoa</taxon>
        <taxon>Ecdysozoa</taxon>
        <taxon>Arthropoda</taxon>
        <taxon>Hexapoda</taxon>
        <taxon>Insecta</taxon>
        <taxon>Pterygota</taxon>
        <taxon>Neoptera</taxon>
        <taxon>Endopterygota</taxon>
        <taxon>Coleoptera</taxon>
        <taxon>Polyphaga</taxon>
        <taxon>Cucujiformia</taxon>
        <taxon>Chrysomeloidea</taxon>
        <taxon>Cerambycidae</taxon>
        <taxon>Lamiinae</taxon>
        <taxon>Monochamini</taxon>
        <taxon>Molorchus</taxon>
    </lineage>
</organism>
<proteinExistence type="predicted"/>
<dbReference type="Proteomes" id="UP001162164">
    <property type="component" value="Unassembled WGS sequence"/>
</dbReference>
<feature type="region of interest" description="Disordered" evidence="1">
    <location>
        <begin position="1"/>
        <end position="69"/>
    </location>
</feature>
<name>A0ABQ9IRH1_9CUCU</name>
<evidence type="ECO:0000256" key="1">
    <source>
        <dbReference type="SAM" id="MobiDB-lite"/>
    </source>
</evidence>
<protein>
    <submittedName>
        <fullName evidence="2">Uncharacterized protein</fullName>
    </submittedName>
</protein>
<reference evidence="2" key="1">
    <citation type="journal article" date="2023" name="Insect Mol. Biol.">
        <title>Genome sequencing provides insights into the evolution of gene families encoding plant cell wall-degrading enzymes in longhorned beetles.</title>
        <authorList>
            <person name="Shin N.R."/>
            <person name="Okamura Y."/>
            <person name="Kirsch R."/>
            <person name="Pauchet Y."/>
        </authorList>
    </citation>
    <scope>NUCLEOTIDE SEQUENCE</scope>
    <source>
        <strain evidence="2">MMC_N1</strain>
    </source>
</reference>
<gene>
    <name evidence="2" type="ORF">NQ317_007382</name>
</gene>
<sequence length="69" mass="7576">MMKKTNPQPPKGGKRDSEVSKKKSRKAEKAPAEILLAAGKDDNKVTKAKSEDTPKPAKASNPREFEAKR</sequence>
<evidence type="ECO:0000313" key="3">
    <source>
        <dbReference type="Proteomes" id="UP001162164"/>
    </source>
</evidence>